<comment type="caution">
    <text evidence="1">The sequence shown here is derived from an EMBL/GenBank/DDBJ whole genome shotgun (WGS) entry which is preliminary data.</text>
</comment>
<protein>
    <submittedName>
        <fullName evidence="1">Uncharacterized protein</fullName>
    </submittedName>
</protein>
<dbReference type="EMBL" id="QUMU01000003">
    <property type="protein sequence ID" value="REG34837.1"/>
    <property type="molecule type" value="Genomic_DNA"/>
</dbReference>
<evidence type="ECO:0000313" key="2">
    <source>
        <dbReference type="Proteomes" id="UP000256345"/>
    </source>
</evidence>
<accession>A0ABX9K7W4</accession>
<sequence length="237" mass="26532">MPNTGKEGSSVADFRENPCVSVNKLGQYLTARPALRKRIIHAQKHPCDPKYLRYPEAAQAIIEFLCGGRDETILRYHQHRLLHAEPESDFDAHRLALCVEAIQHFLKSSGELALTHAVASPADEGLPPLALAGVAINVRPELLLRSVDRHGVMRSGLLKLYFSKHTPLDETSGQYIATVLQLFAEQNLKQQGEVDHRLVRVFDVFAGKVFVAPKARQRRLGDVQLACEEIAARWDMN</sequence>
<organism evidence="1 2">
    <name type="scientific">Archangium gephyra</name>
    <dbReference type="NCBI Taxonomy" id="48"/>
    <lineage>
        <taxon>Bacteria</taxon>
        <taxon>Pseudomonadati</taxon>
        <taxon>Myxococcota</taxon>
        <taxon>Myxococcia</taxon>
        <taxon>Myxococcales</taxon>
        <taxon>Cystobacterineae</taxon>
        <taxon>Archangiaceae</taxon>
        <taxon>Archangium</taxon>
    </lineage>
</organism>
<reference evidence="1 2" key="1">
    <citation type="submission" date="2018-08" db="EMBL/GenBank/DDBJ databases">
        <title>Genomic Encyclopedia of Archaeal and Bacterial Type Strains, Phase II (KMG-II): from individual species to whole genera.</title>
        <authorList>
            <person name="Goeker M."/>
        </authorList>
    </citation>
    <scope>NUCLEOTIDE SEQUENCE [LARGE SCALE GENOMIC DNA]</scope>
    <source>
        <strain evidence="1 2">DSM 2261</strain>
    </source>
</reference>
<name>A0ABX9K7W4_9BACT</name>
<keyword evidence="2" id="KW-1185">Reference proteome</keyword>
<evidence type="ECO:0000313" key="1">
    <source>
        <dbReference type="EMBL" id="REG34837.1"/>
    </source>
</evidence>
<dbReference type="Proteomes" id="UP000256345">
    <property type="component" value="Unassembled WGS sequence"/>
</dbReference>
<gene>
    <name evidence="1" type="ORF">ATI61_103748</name>
</gene>
<proteinExistence type="predicted"/>